<dbReference type="AlphaFoldDB" id="X1QZ05"/>
<name>X1QZ05_9ZZZZ</name>
<dbReference type="EMBL" id="BARW01001454">
    <property type="protein sequence ID" value="GAI60056.1"/>
    <property type="molecule type" value="Genomic_DNA"/>
</dbReference>
<protein>
    <submittedName>
        <fullName evidence="1">Uncharacterized protein</fullName>
    </submittedName>
</protein>
<accession>X1QZ05</accession>
<organism evidence="1">
    <name type="scientific">marine sediment metagenome</name>
    <dbReference type="NCBI Taxonomy" id="412755"/>
    <lineage>
        <taxon>unclassified sequences</taxon>
        <taxon>metagenomes</taxon>
        <taxon>ecological metagenomes</taxon>
    </lineage>
</organism>
<comment type="caution">
    <text evidence="1">The sequence shown here is derived from an EMBL/GenBank/DDBJ whole genome shotgun (WGS) entry which is preliminary data.</text>
</comment>
<reference evidence="1" key="1">
    <citation type="journal article" date="2014" name="Front. Microbiol.">
        <title>High frequency of phylogenetically diverse reductive dehalogenase-homologous genes in deep subseafloor sedimentary metagenomes.</title>
        <authorList>
            <person name="Kawai M."/>
            <person name="Futagami T."/>
            <person name="Toyoda A."/>
            <person name="Takaki Y."/>
            <person name="Nishi S."/>
            <person name="Hori S."/>
            <person name="Arai W."/>
            <person name="Tsubouchi T."/>
            <person name="Morono Y."/>
            <person name="Uchiyama I."/>
            <person name="Ito T."/>
            <person name="Fujiyama A."/>
            <person name="Inagaki F."/>
            <person name="Takami H."/>
        </authorList>
    </citation>
    <scope>NUCLEOTIDE SEQUENCE</scope>
    <source>
        <strain evidence="1">Expedition CK06-06</strain>
    </source>
</reference>
<sequence length="294" mass="31147">MFIVERAAYPQEGVGKPDFSRAVSSALERRGITIGYNQTLKIFGLVFTAVNTGTHTAPPHATIMTDATAHFIAVNALIGLTIVNVTDGSSGVIIANTETTVTVAELTDGISNKWNTGDAYTIPSPFHGIVPPLAPEGILHVIDLSTGFPSPLDIPQGYAISLIAAGALVTEDVILWGYIDGYLATGIGVFSAGVTHYENKILGLTTETVDPAGDDPHTIDVTIQNLGLGTLQGGVELFGIIEPLSTKPLPTTKTVRCKSCGHEETVPNETARWICPGCGQLNIFYDLSRFRGTR</sequence>
<evidence type="ECO:0000313" key="1">
    <source>
        <dbReference type="EMBL" id="GAI60056.1"/>
    </source>
</evidence>
<proteinExistence type="predicted"/>
<gene>
    <name evidence="1" type="ORF">S12H4_04634</name>
</gene>